<evidence type="ECO:0000313" key="3">
    <source>
        <dbReference type="Proteomes" id="UP000272025"/>
    </source>
</evidence>
<evidence type="ECO:0000256" key="1">
    <source>
        <dbReference type="SAM" id="Phobius"/>
    </source>
</evidence>
<dbReference type="GeneID" id="39578828"/>
<keyword evidence="1" id="KW-1133">Transmembrane helix</keyword>
<evidence type="ECO:0000313" key="2">
    <source>
        <dbReference type="EMBL" id="ROT42989.1"/>
    </source>
</evidence>
<feature type="transmembrane region" description="Helical" evidence="1">
    <location>
        <begin position="38"/>
        <end position="58"/>
    </location>
</feature>
<gene>
    <name evidence="2" type="ORF">SODALDRAFT_327155</name>
</gene>
<organism evidence="2 3">
    <name type="scientific">Sodiomyces alkalinus (strain CBS 110278 / VKM F-3762 / F11)</name>
    <name type="common">Alkaliphilic filamentous fungus</name>
    <dbReference type="NCBI Taxonomy" id="1314773"/>
    <lineage>
        <taxon>Eukaryota</taxon>
        <taxon>Fungi</taxon>
        <taxon>Dikarya</taxon>
        <taxon>Ascomycota</taxon>
        <taxon>Pezizomycotina</taxon>
        <taxon>Sordariomycetes</taxon>
        <taxon>Hypocreomycetidae</taxon>
        <taxon>Glomerellales</taxon>
        <taxon>Plectosphaerellaceae</taxon>
        <taxon>Sodiomyces</taxon>
    </lineage>
</organism>
<name>A0A3N2Q888_SODAK</name>
<protein>
    <submittedName>
        <fullName evidence="2">Uncharacterized protein</fullName>
    </submittedName>
</protein>
<dbReference type="Proteomes" id="UP000272025">
    <property type="component" value="Unassembled WGS sequence"/>
</dbReference>
<sequence length="60" mass="6913">MDRRHSALGVSETNSPNGLVRLHLDPVHILKYHSVRRVVVLMVVVYRSALRVFFLLPYNA</sequence>
<proteinExistence type="predicted"/>
<reference evidence="2 3" key="1">
    <citation type="journal article" date="2018" name="Mol. Ecol.">
        <title>The obligate alkalophilic soda-lake fungus Sodiomyces alkalinus has shifted to a protein diet.</title>
        <authorList>
            <person name="Grum-Grzhimaylo A.A."/>
            <person name="Falkoski D.L."/>
            <person name="van den Heuvel J."/>
            <person name="Valero-Jimenez C.A."/>
            <person name="Min B."/>
            <person name="Choi I.G."/>
            <person name="Lipzen A."/>
            <person name="Daum C.G."/>
            <person name="Aanen D.K."/>
            <person name="Tsang A."/>
            <person name="Henrissat B."/>
            <person name="Bilanenko E.N."/>
            <person name="de Vries R.P."/>
            <person name="van Kan J.A.L."/>
            <person name="Grigoriev I.V."/>
            <person name="Debets A.J.M."/>
        </authorList>
    </citation>
    <scope>NUCLEOTIDE SEQUENCE [LARGE SCALE GENOMIC DNA]</scope>
    <source>
        <strain evidence="2 3">F11</strain>
    </source>
</reference>
<keyword evidence="1" id="KW-0812">Transmembrane</keyword>
<accession>A0A3N2Q888</accession>
<keyword evidence="1" id="KW-0472">Membrane</keyword>
<dbReference type="EMBL" id="ML119051">
    <property type="protein sequence ID" value="ROT42989.1"/>
    <property type="molecule type" value="Genomic_DNA"/>
</dbReference>
<dbReference type="AlphaFoldDB" id="A0A3N2Q888"/>
<keyword evidence="3" id="KW-1185">Reference proteome</keyword>
<dbReference type="RefSeq" id="XP_028470795.1">
    <property type="nucleotide sequence ID" value="XM_028610350.1"/>
</dbReference>